<feature type="transmembrane region" description="Helical" evidence="1">
    <location>
        <begin position="129"/>
        <end position="151"/>
    </location>
</feature>
<evidence type="ECO:0000256" key="1">
    <source>
        <dbReference type="SAM" id="Phobius"/>
    </source>
</evidence>
<dbReference type="STRING" id="1088721.JI59_05960"/>
<dbReference type="RefSeq" id="WP_007013739.1">
    <property type="nucleotide sequence ID" value="NZ_AGFM01000042.1"/>
</dbReference>
<dbReference type="eggNOG" id="ENOG5034691">
    <property type="taxonomic scope" value="Bacteria"/>
</dbReference>
<evidence type="ECO:0000259" key="2">
    <source>
        <dbReference type="Pfam" id="PF20349"/>
    </source>
</evidence>
<accession>G6EEQ7</accession>
<keyword evidence="1" id="KW-1133">Transmembrane helix</keyword>
<dbReference type="Pfam" id="PF20349">
    <property type="entry name" value="DUF6644"/>
    <property type="match status" value="1"/>
</dbReference>
<dbReference type="EMBL" id="AGFM01000042">
    <property type="protein sequence ID" value="EHJ60203.1"/>
    <property type="molecule type" value="Genomic_DNA"/>
</dbReference>
<evidence type="ECO:0000313" key="3">
    <source>
        <dbReference type="EMBL" id="EHJ60203.1"/>
    </source>
</evidence>
<proteinExistence type="predicted"/>
<dbReference type="InterPro" id="IPR046586">
    <property type="entry name" value="DUF6644"/>
</dbReference>
<comment type="caution">
    <text evidence="3">The sequence shown here is derived from an EMBL/GenBank/DDBJ whole genome shotgun (WGS) entry which is preliminary data.</text>
</comment>
<feature type="domain" description="DUF6644" evidence="2">
    <location>
        <begin position="27"/>
        <end position="152"/>
    </location>
</feature>
<sequence>MFEQASQQIAQTSASAFIANHLWVTPLVQSVHILAIAALSGALLMINLRLLGLAPADDRSPSVMRRSGLVGLYAGLVLLLTGIVLVIGEPARELTNALFQVKMVLVAAIMAAVVLVVRRGDDLRREAGGKALAAVTIVLWASIIFAGRWIAYV</sequence>
<reference evidence="3 4" key="1">
    <citation type="journal article" date="2012" name="J. Bacteriol.">
        <title>Genome sequence of benzo(a)pyrene-degrading bacterium Novosphingobium pentaromativorans US6-1.</title>
        <authorList>
            <person name="Luo Y.R."/>
            <person name="Kang S.G."/>
            <person name="Kim S.J."/>
            <person name="Kim M.R."/>
            <person name="Li N."/>
            <person name="Lee J.H."/>
            <person name="Kwon K.K."/>
        </authorList>
    </citation>
    <scope>NUCLEOTIDE SEQUENCE [LARGE SCALE GENOMIC DNA]</scope>
    <source>
        <strain evidence="3 4">US6-1</strain>
    </source>
</reference>
<keyword evidence="1" id="KW-0812">Transmembrane</keyword>
<keyword evidence="4" id="KW-1185">Reference proteome</keyword>
<evidence type="ECO:0000313" key="4">
    <source>
        <dbReference type="Proteomes" id="UP000004030"/>
    </source>
</evidence>
<dbReference type="AlphaFoldDB" id="G6EEQ7"/>
<protein>
    <recommendedName>
        <fullName evidence="2">DUF6644 domain-containing protein</fullName>
    </recommendedName>
</protein>
<feature type="transmembrane region" description="Helical" evidence="1">
    <location>
        <begin position="99"/>
        <end position="117"/>
    </location>
</feature>
<keyword evidence="1" id="KW-0472">Membrane</keyword>
<gene>
    <name evidence="3" type="ORF">NSU_2828</name>
</gene>
<dbReference type="PATRIC" id="fig|1088721.3.peg.2795"/>
<feature type="transmembrane region" description="Helical" evidence="1">
    <location>
        <begin position="69"/>
        <end position="87"/>
    </location>
</feature>
<dbReference type="Proteomes" id="UP000004030">
    <property type="component" value="Unassembled WGS sequence"/>
</dbReference>
<organism evidence="3 4">
    <name type="scientific">Novosphingobium pentaromativorans US6-1</name>
    <dbReference type="NCBI Taxonomy" id="1088721"/>
    <lineage>
        <taxon>Bacteria</taxon>
        <taxon>Pseudomonadati</taxon>
        <taxon>Pseudomonadota</taxon>
        <taxon>Alphaproteobacteria</taxon>
        <taxon>Sphingomonadales</taxon>
        <taxon>Sphingomonadaceae</taxon>
        <taxon>Novosphingobium</taxon>
    </lineage>
</organism>
<name>G6EEQ7_9SPHN</name>
<feature type="transmembrane region" description="Helical" evidence="1">
    <location>
        <begin position="27"/>
        <end position="48"/>
    </location>
</feature>